<sequence length="79" mass="9282">MTTRSVYSHDHCCLINILKQSGCERYCKIGLNSTWIEGGGGGVRRGRVRRRRPIFLLLGRRRRPIFLLLGRRRRRVLAF</sequence>
<gene>
    <name evidence="1" type="ORF">ECPE_LOCUS11007</name>
</gene>
<dbReference type="WBParaSite" id="ECPE_0001104101-mRNA-1">
    <property type="protein sequence ID" value="ECPE_0001104101-mRNA-1"/>
    <property type="gene ID" value="ECPE_0001104101"/>
</dbReference>
<dbReference type="AlphaFoldDB" id="A0A183AVM2"/>
<evidence type="ECO:0000313" key="3">
    <source>
        <dbReference type="WBParaSite" id="ECPE_0001104101-mRNA-1"/>
    </source>
</evidence>
<protein>
    <submittedName>
        <fullName evidence="1 3">Uncharacterized protein</fullName>
    </submittedName>
</protein>
<organism evidence="3">
    <name type="scientific">Echinostoma caproni</name>
    <dbReference type="NCBI Taxonomy" id="27848"/>
    <lineage>
        <taxon>Eukaryota</taxon>
        <taxon>Metazoa</taxon>
        <taxon>Spiralia</taxon>
        <taxon>Lophotrochozoa</taxon>
        <taxon>Platyhelminthes</taxon>
        <taxon>Trematoda</taxon>
        <taxon>Digenea</taxon>
        <taxon>Plagiorchiida</taxon>
        <taxon>Echinostomata</taxon>
        <taxon>Echinostomatoidea</taxon>
        <taxon>Echinostomatidae</taxon>
        <taxon>Echinostoma</taxon>
    </lineage>
</organism>
<accession>A0A183AVM2</accession>
<dbReference type="EMBL" id="UZAN01050066">
    <property type="protein sequence ID" value="VDP87940.1"/>
    <property type="molecule type" value="Genomic_DNA"/>
</dbReference>
<reference evidence="3" key="1">
    <citation type="submission" date="2016-06" db="UniProtKB">
        <authorList>
            <consortium name="WormBaseParasite"/>
        </authorList>
    </citation>
    <scope>IDENTIFICATION</scope>
</reference>
<evidence type="ECO:0000313" key="2">
    <source>
        <dbReference type="Proteomes" id="UP000272942"/>
    </source>
</evidence>
<proteinExistence type="predicted"/>
<evidence type="ECO:0000313" key="1">
    <source>
        <dbReference type="EMBL" id="VDP87940.1"/>
    </source>
</evidence>
<reference evidence="1 2" key="2">
    <citation type="submission" date="2018-11" db="EMBL/GenBank/DDBJ databases">
        <authorList>
            <consortium name="Pathogen Informatics"/>
        </authorList>
    </citation>
    <scope>NUCLEOTIDE SEQUENCE [LARGE SCALE GENOMIC DNA]</scope>
    <source>
        <strain evidence="1 2">Egypt</strain>
    </source>
</reference>
<dbReference type="Proteomes" id="UP000272942">
    <property type="component" value="Unassembled WGS sequence"/>
</dbReference>
<name>A0A183AVM2_9TREM</name>
<keyword evidence="2" id="KW-1185">Reference proteome</keyword>